<reference evidence="2 3" key="1">
    <citation type="journal article" date="2014" name="Nat. Commun.">
        <title>Molecular traces of alternative social organization in a termite genome.</title>
        <authorList>
            <person name="Terrapon N."/>
            <person name="Li C."/>
            <person name="Robertson H.M."/>
            <person name="Ji L."/>
            <person name="Meng X."/>
            <person name="Booth W."/>
            <person name="Chen Z."/>
            <person name="Childers C.P."/>
            <person name="Glastad K.M."/>
            <person name="Gokhale K."/>
            <person name="Gowin J."/>
            <person name="Gronenberg W."/>
            <person name="Hermansen R.A."/>
            <person name="Hu H."/>
            <person name="Hunt B.G."/>
            <person name="Huylmans A.K."/>
            <person name="Khalil S.M."/>
            <person name="Mitchell R.D."/>
            <person name="Munoz-Torres M.C."/>
            <person name="Mustard J.A."/>
            <person name="Pan H."/>
            <person name="Reese J.T."/>
            <person name="Scharf M.E."/>
            <person name="Sun F."/>
            <person name="Vogel H."/>
            <person name="Xiao J."/>
            <person name="Yang W."/>
            <person name="Yang Z."/>
            <person name="Yang Z."/>
            <person name="Zhou J."/>
            <person name="Zhu J."/>
            <person name="Brent C.S."/>
            <person name="Elsik C.G."/>
            <person name="Goodisman M.A."/>
            <person name="Liberles D.A."/>
            <person name="Roe R.M."/>
            <person name="Vargo E.L."/>
            <person name="Vilcinskas A."/>
            <person name="Wang J."/>
            <person name="Bornberg-Bauer E."/>
            <person name="Korb J."/>
            <person name="Zhang G."/>
            <person name="Liebig J."/>
        </authorList>
    </citation>
    <scope>NUCLEOTIDE SEQUENCE [LARGE SCALE GENOMIC DNA]</scope>
    <source>
        <tissue evidence="2">Whole organism</tissue>
    </source>
</reference>
<protein>
    <submittedName>
        <fullName evidence="2">Uncharacterized protein</fullName>
    </submittedName>
</protein>
<keyword evidence="3" id="KW-1185">Reference proteome</keyword>
<dbReference type="AlphaFoldDB" id="A0A067QWX6"/>
<evidence type="ECO:0000256" key="1">
    <source>
        <dbReference type="SAM" id="MobiDB-lite"/>
    </source>
</evidence>
<accession>A0A067QWX6</accession>
<evidence type="ECO:0000313" key="2">
    <source>
        <dbReference type="EMBL" id="KDR10596.1"/>
    </source>
</evidence>
<organism evidence="2 3">
    <name type="scientific">Zootermopsis nevadensis</name>
    <name type="common">Dampwood termite</name>
    <dbReference type="NCBI Taxonomy" id="136037"/>
    <lineage>
        <taxon>Eukaryota</taxon>
        <taxon>Metazoa</taxon>
        <taxon>Ecdysozoa</taxon>
        <taxon>Arthropoda</taxon>
        <taxon>Hexapoda</taxon>
        <taxon>Insecta</taxon>
        <taxon>Pterygota</taxon>
        <taxon>Neoptera</taxon>
        <taxon>Polyneoptera</taxon>
        <taxon>Dictyoptera</taxon>
        <taxon>Blattodea</taxon>
        <taxon>Blattoidea</taxon>
        <taxon>Termitoidae</taxon>
        <taxon>Termopsidae</taxon>
        <taxon>Zootermopsis</taxon>
    </lineage>
</organism>
<name>A0A067QWX6_ZOONE</name>
<feature type="region of interest" description="Disordered" evidence="1">
    <location>
        <begin position="1"/>
        <end position="21"/>
    </location>
</feature>
<dbReference type="Proteomes" id="UP000027135">
    <property type="component" value="Unassembled WGS sequence"/>
</dbReference>
<proteinExistence type="predicted"/>
<dbReference type="InParanoid" id="A0A067QWX6"/>
<dbReference type="EMBL" id="KK853151">
    <property type="protein sequence ID" value="KDR10596.1"/>
    <property type="molecule type" value="Genomic_DNA"/>
</dbReference>
<sequence>MHGTPGLQQAHDTRESGGIVRRKYQPVWGLQPTYSRMSTVRPLRIISKQMGDQVPCQRVEDQTGLASTSACGRVCKTR</sequence>
<evidence type="ECO:0000313" key="3">
    <source>
        <dbReference type="Proteomes" id="UP000027135"/>
    </source>
</evidence>
<gene>
    <name evidence="2" type="ORF">L798_15540</name>
</gene>